<name>A0A7W7RPG6_9ACTN</name>
<keyword evidence="1" id="KW-0812">Transmembrane</keyword>
<dbReference type="AlphaFoldDB" id="A0A7W7RPG6"/>
<protein>
    <submittedName>
        <fullName evidence="2">Uncharacterized protein</fullName>
    </submittedName>
</protein>
<feature type="transmembrane region" description="Helical" evidence="1">
    <location>
        <begin position="21"/>
        <end position="43"/>
    </location>
</feature>
<accession>A0A7W7RPG6</accession>
<dbReference type="Proteomes" id="UP000523007">
    <property type="component" value="Unassembled WGS sequence"/>
</dbReference>
<gene>
    <name evidence="2" type="ORF">F4561_006376</name>
</gene>
<keyword evidence="1" id="KW-1133">Transmembrane helix</keyword>
<evidence type="ECO:0000313" key="2">
    <source>
        <dbReference type="EMBL" id="MBB4935482.1"/>
    </source>
</evidence>
<keyword evidence="1" id="KW-0472">Membrane</keyword>
<evidence type="ECO:0000313" key="3">
    <source>
        <dbReference type="Proteomes" id="UP000523007"/>
    </source>
</evidence>
<comment type="caution">
    <text evidence="2">The sequence shown here is derived from an EMBL/GenBank/DDBJ whole genome shotgun (WGS) entry which is preliminary data.</text>
</comment>
<dbReference type="EMBL" id="JACHJT010000002">
    <property type="protein sequence ID" value="MBB4935482.1"/>
    <property type="molecule type" value="Genomic_DNA"/>
</dbReference>
<keyword evidence="3" id="KW-1185">Reference proteome</keyword>
<sequence>MPLRMRMMRAGPAVPRSGGRWIGLAFVLFVFLMGVVPIALAVLETVLAATP</sequence>
<reference evidence="2 3" key="1">
    <citation type="submission" date="2020-08" db="EMBL/GenBank/DDBJ databases">
        <title>Sequencing the genomes of 1000 actinobacteria strains.</title>
        <authorList>
            <person name="Klenk H.-P."/>
        </authorList>
    </citation>
    <scope>NUCLEOTIDE SEQUENCE [LARGE SCALE GENOMIC DNA]</scope>
    <source>
        <strain evidence="2 3">DSM 102030</strain>
    </source>
</reference>
<dbReference type="RefSeq" id="WP_184585193.1">
    <property type="nucleotide sequence ID" value="NZ_JACHJT010000002.1"/>
</dbReference>
<proteinExistence type="predicted"/>
<evidence type="ECO:0000256" key="1">
    <source>
        <dbReference type="SAM" id="Phobius"/>
    </source>
</evidence>
<organism evidence="2 3">
    <name type="scientific">Lipingzhangella halophila</name>
    <dbReference type="NCBI Taxonomy" id="1783352"/>
    <lineage>
        <taxon>Bacteria</taxon>
        <taxon>Bacillati</taxon>
        <taxon>Actinomycetota</taxon>
        <taxon>Actinomycetes</taxon>
        <taxon>Streptosporangiales</taxon>
        <taxon>Nocardiopsidaceae</taxon>
        <taxon>Lipingzhangella</taxon>
    </lineage>
</organism>